<accession>A0A831PMQ7</accession>
<gene>
    <name evidence="2" type="ORF">ENN52_04430</name>
</gene>
<feature type="compositionally biased region" description="Low complexity" evidence="1">
    <location>
        <begin position="127"/>
        <end position="137"/>
    </location>
</feature>
<dbReference type="Proteomes" id="UP000885648">
    <property type="component" value="Unassembled WGS sequence"/>
</dbReference>
<proteinExistence type="predicted"/>
<sequence>MTERKTSCRGAAFVLVLAAVAICAFICGCTATGGTMTDEGATTTAGEISENPIPQNETQRGPPGNRTAGGGFDLASAAEKLGVTEDTLKAALGGGAEGERMDFEAAAEELGVTVEELQTALGGPMGGQMPQDGQAPPNGTPPAPPPG</sequence>
<feature type="compositionally biased region" description="Polar residues" evidence="1">
    <location>
        <begin position="40"/>
        <end position="59"/>
    </location>
</feature>
<organism evidence="2">
    <name type="scientific">Methanofollis liminatans</name>
    <dbReference type="NCBI Taxonomy" id="2201"/>
    <lineage>
        <taxon>Archaea</taxon>
        <taxon>Methanobacteriati</taxon>
        <taxon>Methanobacteriota</taxon>
        <taxon>Stenosarchaea group</taxon>
        <taxon>Methanomicrobia</taxon>
        <taxon>Methanomicrobiales</taxon>
        <taxon>Methanomicrobiaceae</taxon>
        <taxon>Methanofollis</taxon>
    </lineage>
</organism>
<feature type="region of interest" description="Disordered" evidence="1">
    <location>
        <begin position="121"/>
        <end position="147"/>
    </location>
</feature>
<dbReference type="EMBL" id="DSBY01000185">
    <property type="protein sequence ID" value="HDS63362.1"/>
    <property type="molecule type" value="Genomic_DNA"/>
</dbReference>
<dbReference type="PROSITE" id="PS51257">
    <property type="entry name" value="PROKAR_LIPOPROTEIN"/>
    <property type="match status" value="1"/>
</dbReference>
<comment type="caution">
    <text evidence="2">The sequence shown here is derived from an EMBL/GenBank/DDBJ whole genome shotgun (WGS) entry which is preliminary data.</text>
</comment>
<feature type="compositionally biased region" description="Pro residues" evidence="1">
    <location>
        <begin position="138"/>
        <end position="147"/>
    </location>
</feature>
<feature type="region of interest" description="Disordered" evidence="1">
    <location>
        <begin position="40"/>
        <end position="71"/>
    </location>
</feature>
<evidence type="ECO:0000313" key="2">
    <source>
        <dbReference type="EMBL" id="HDS63362.1"/>
    </source>
</evidence>
<name>A0A831PMQ7_9EURY</name>
<reference evidence="2" key="1">
    <citation type="journal article" date="2020" name="mSystems">
        <title>Genome- and Community-Level Interaction Insights into Carbon Utilization and Element Cycling Functions of Hydrothermarchaeota in Hydrothermal Sediment.</title>
        <authorList>
            <person name="Zhou Z."/>
            <person name="Liu Y."/>
            <person name="Xu W."/>
            <person name="Pan J."/>
            <person name="Luo Z.H."/>
            <person name="Li M."/>
        </authorList>
    </citation>
    <scope>NUCLEOTIDE SEQUENCE</scope>
    <source>
        <strain evidence="2">SpSt-1183</strain>
    </source>
</reference>
<evidence type="ECO:0000256" key="1">
    <source>
        <dbReference type="SAM" id="MobiDB-lite"/>
    </source>
</evidence>
<protein>
    <submittedName>
        <fullName evidence="2">Uncharacterized protein</fullName>
    </submittedName>
</protein>
<dbReference type="AlphaFoldDB" id="A0A831PMQ7"/>